<evidence type="ECO:0000256" key="4">
    <source>
        <dbReference type="SAM" id="MobiDB-lite"/>
    </source>
</evidence>
<reference evidence="6" key="1">
    <citation type="submission" date="2017-07" db="EMBL/GenBank/DDBJ databases">
        <title>Leptospira spp. isolated from tropical soils.</title>
        <authorList>
            <person name="Thibeaux R."/>
            <person name="Iraola G."/>
            <person name="Ferres I."/>
            <person name="Bierque E."/>
            <person name="Girault D."/>
            <person name="Soupe-Gilbert M.-E."/>
            <person name="Picardeau M."/>
            <person name="Goarant C."/>
        </authorList>
    </citation>
    <scope>NUCLEOTIDE SEQUENCE [LARGE SCALE GENOMIC DNA]</scope>
    <source>
        <strain evidence="6">ATI7-C-A5</strain>
    </source>
</reference>
<sequence length="187" mass="20951">MKDRVGFDCSGDPPDSASELRSDVSSAWERYRSGFSKGNSLFDFARRGELSALRSQTLFPERMEETDSRGYTVLMLAAYHGHEETVRFLISRGADVNSTDVGGNSILMGAAFKGYYNIVKLLLENGADPDYENPKGQTAYQFSVMFGRTGVSELLRNSAKRNRGRIVAFLENWFLYAVQNAFKGVRQ</sequence>
<dbReference type="PROSITE" id="PS50297">
    <property type="entry name" value="ANK_REP_REGION"/>
    <property type="match status" value="2"/>
</dbReference>
<dbReference type="RefSeq" id="WP_100747363.1">
    <property type="nucleotide sequence ID" value="NZ_NPEF02000003.1"/>
</dbReference>
<dbReference type="PROSITE" id="PS50088">
    <property type="entry name" value="ANK_REPEAT"/>
    <property type="match status" value="2"/>
</dbReference>
<protein>
    <submittedName>
        <fullName evidence="5">Ankyrin repeat domain-containing protein</fullName>
    </submittedName>
</protein>
<evidence type="ECO:0000313" key="5">
    <source>
        <dbReference type="EMBL" id="MDV6234829.1"/>
    </source>
</evidence>
<keyword evidence="7" id="KW-1185">Reference proteome</keyword>
<feature type="repeat" description="ANK" evidence="3">
    <location>
        <begin position="102"/>
        <end position="134"/>
    </location>
</feature>
<accession>A0A2N0BJ99</accession>
<gene>
    <name evidence="5" type="ORF">CH379_004195</name>
    <name evidence="6" type="ORF">CH379_14025</name>
</gene>
<accession>A0A2N0B6V1</accession>
<dbReference type="SUPFAM" id="SSF48403">
    <property type="entry name" value="Ankyrin repeat"/>
    <property type="match status" value="1"/>
</dbReference>
<dbReference type="Pfam" id="PF12796">
    <property type="entry name" value="Ank_2"/>
    <property type="match status" value="1"/>
</dbReference>
<evidence type="ECO:0000313" key="6">
    <source>
        <dbReference type="EMBL" id="PJZ92277.1"/>
    </source>
</evidence>
<keyword evidence="2 3" id="KW-0040">ANK repeat</keyword>
<dbReference type="PANTHER" id="PTHR24201">
    <property type="entry name" value="ANK_REP_REGION DOMAIN-CONTAINING PROTEIN"/>
    <property type="match status" value="1"/>
</dbReference>
<evidence type="ECO:0000256" key="1">
    <source>
        <dbReference type="ARBA" id="ARBA00022737"/>
    </source>
</evidence>
<comment type="caution">
    <text evidence="6">The sequence shown here is derived from an EMBL/GenBank/DDBJ whole genome shotgun (WGS) entry which is preliminary data.</text>
</comment>
<reference evidence="5 7" key="2">
    <citation type="journal article" date="2018" name="Microb. Genom.">
        <title>Deciphering the unexplored Leptospira diversity from soils uncovers genomic evolution to virulence.</title>
        <authorList>
            <person name="Thibeaux R."/>
            <person name="Iraola G."/>
            <person name="Ferres I."/>
            <person name="Bierque E."/>
            <person name="Girault D."/>
            <person name="Soupe-Gilbert M.E."/>
            <person name="Picardeau M."/>
            <person name="Goarant C."/>
        </authorList>
    </citation>
    <scope>NUCLEOTIDE SEQUENCE [LARGE SCALE GENOMIC DNA]</scope>
    <source>
        <strain evidence="5 7">ATI7-C-A5</strain>
    </source>
</reference>
<dbReference type="Proteomes" id="UP000232122">
    <property type="component" value="Unassembled WGS sequence"/>
</dbReference>
<dbReference type="Gene3D" id="1.25.40.20">
    <property type="entry name" value="Ankyrin repeat-containing domain"/>
    <property type="match status" value="1"/>
</dbReference>
<dbReference type="InterPro" id="IPR036770">
    <property type="entry name" value="Ankyrin_rpt-contain_sf"/>
</dbReference>
<dbReference type="InterPro" id="IPR002110">
    <property type="entry name" value="Ankyrin_rpt"/>
</dbReference>
<name>A0A2N0BJ99_9LEPT</name>
<evidence type="ECO:0000256" key="3">
    <source>
        <dbReference type="PROSITE-ProRule" id="PRU00023"/>
    </source>
</evidence>
<dbReference type="PANTHER" id="PTHR24201:SF16">
    <property type="entry name" value="ANKYRIN-1-LIKE-RELATED"/>
    <property type="match status" value="1"/>
</dbReference>
<dbReference type="EMBL" id="NPEF01000153">
    <property type="protein sequence ID" value="PJZ92277.1"/>
    <property type="molecule type" value="Genomic_DNA"/>
</dbReference>
<feature type="repeat" description="ANK" evidence="3">
    <location>
        <begin position="69"/>
        <end position="101"/>
    </location>
</feature>
<dbReference type="AlphaFoldDB" id="A0A2N0BJ99"/>
<evidence type="ECO:0000256" key="2">
    <source>
        <dbReference type="ARBA" id="ARBA00023043"/>
    </source>
</evidence>
<organism evidence="6">
    <name type="scientific">Leptospira ellisii</name>
    <dbReference type="NCBI Taxonomy" id="2023197"/>
    <lineage>
        <taxon>Bacteria</taxon>
        <taxon>Pseudomonadati</taxon>
        <taxon>Spirochaetota</taxon>
        <taxon>Spirochaetia</taxon>
        <taxon>Leptospirales</taxon>
        <taxon>Leptospiraceae</taxon>
        <taxon>Leptospira</taxon>
    </lineage>
</organism>
<dbReference type="PRINTS" id="PR01415">
    <property type="entry name" value="ANKYRIN"/>
</dbReference>
<proteinExistence type="predicted"/>
<reference evidence="5" key="3">
    <citation type="submission" date="2023-10" db="EMBL/GenBank/DDBJ databases">
        <authorList>
            <person name="Picardeau M."/>
            <person name="Thibeaux R."/>
        </authorList>
    </citation>
    <scope>NUCLEOTIDE SEQUENCE</scope>
    <source>
        <strain evidence="5">ATI7-C-A5</strain>
    </source>
</reference>
<dbReference type="EMBL" id="NPEF02000003">
    <property type="protein sequence ID" value="MDV6234829.1"/>
    <property type="molecule type" value="Genomic_DNA"/>
</dbReference>
<dbReference type="OrthoDB" id="671583at2"/>
<evidence type="ECO:0000313" key="7">
    <source>
        <dbReference type="Proteomes" id="UP000232122"/>
    </source>
</evidence>
<dbReference type="InterPro" id="IPR050776">
    <property type="entry name" value="Ank_Repeat/CDKN_Inhibitor"/>
</dbReference>
<dbReference type="SMART" id="SM00248">
    <property type="entry name" value="ANK"/>
    <property type="match status" value="2"/>
</dbReference>
<feature type="region of interest" description="Disordered" evidence="4">
    <location>
        <begin position="1"/>
        <end position="20"/>
    </location>
</feature>
<keyword evidence="1" id="KW-0677">Repeat</keyword>